<feature type="signal peptide" evidence="1">
    <location>
        <begin position="1"/>
        <end position="25"/>
    </location>
</feature>
<dbReference type="Proteomes" id="UP000295558">
    <property type="component" value="Unassembled WGS sequence"/>
</dbReference>
<evidence type="ECO:0000313" key="3">
    <source>
        <dbReference type="Proteomes" id="UP000295558"/>
    </source>
</evidence>
<reference evidence="2 3" key="1">
    <citation type="submission" date="2019-03" db="EMBL/GenBank/DDBJ databases">
        <title>Genomic Encyclopedia of Type Strains, Phase III (KMG-III): the genomes of soil and plant-associated and newly described type strains.</title>
        <authorList>
            <person name="Whitman W."/>
        </authorList>
    </citation>
    <scope>NUCLEOTIDE SEQUENCE [LARGE SCALE GENOMIC DNA]</scope>
    <source>
        <strain evidence="2 3">CECT 7972</strain>
    </source>
</reference>
<dbReference type="AlphaFoldDB" id="A0A4V3DPP1"/>
<keyword evidence="2" id="KW-0456">Lyase</keyword>
<keyword evidence="1" id="KW-0732">Signal</keyword>
<dbReference type="SMART" id="SM00710">
    <property type="entry name" value="PbH1"/>
    <property type="match status" value="8"/>
</dbReference>
<accession>A0A4V3DPP1</accession>
<dbReference type="Gene3D" id="2.160.20.10">
    <property type="entry name" value="Single-stranded right-handed beta-helix, Pectin lyase-like"/>
    <property type="match status" value="2"/>
</dbReference>
<feature type="chain" id="PRO_5020415712" evidence="1">
    <location>
        <begin position="26"/>
        <end position="496"/>
    </location>
</feature>
<gene>
    <name evidence="2" type="ORF">DFP96_10550</name>
</gene>
<name>A0A4V3DPP1_9LIST</name>
<dbReference type="RefSeq" id="WP_166666106.1">
    <property type="nucleotide sequence ID" value="NZ_JAASUO010000007.1"/>
</dbReference>
<comment type="caution">
    <text evidence="2">The sequence shown here is derived from an EMBL/GenBank/DDBJ whole genome shotgun (WGS) entry which is preliminary data.</text>
</comment>
<protein>
    <submittedName>
        <fullName evidence="2">Parallel beta helix pectate lyase-like protein</fullName>
    </submittedName>
</protein>
<dbReference type="GO" id="GO:0016829">
    <property type="term" value="F:lyase activity"/>
    <property type="evidence" value="ECO:0007669"/>
    <property type="project" value="UniProtKB-KW"/>
</dbReference>
<evidence type="ECO:0000313" key="2">
    <source>
        <dbReference type="EMBL" id="TDR53126.1"/>
    </source>
</evidence>
<dbReference type="InterPro" id="IPR012334">
    <property type="entry name" value="Pectin_lyas_fold"/>
</dbReference>
<keyword evidence="3" id="KW-1185">Reference proteome</keyword>
<dbReference type="InterPro" id="IPR011050">
    <property type="entry name" value="Pectin_lyase_fold/virulence"/>
</dbReference>
<dbReference type="STRING" id="1265846.PROCOU_08287"/>
<proteinExistence type="predicted"/>
<dbReference type="EMBL" id="SNZK01000005">
    <property type="protein sequence ID" value="TDR53126.1"/>
    <property type="molecule type" value="Genomic_DNA"/>
</dbReference>
<evidence type="ECO:0000256" key="1">
    <source>
        <dbReference type="SAM" id="SignalP"/>
    </source>
</evidence>
<sequence>MIRTKVIVGVFLVYFTMVFSSSVNASVELSMDEGKAMMNSKKINEALQKAGKSKVVAEKVVTLPKGTFLLARTVVVPPGVTLRGAGLNAMPILKVWQNNQIPVVKLGSDTKLENVVIDGQGMRKSVNLKHNGVEIVGASANQRVRNVQILNSRIQNFDGNGIFLKYTDRVRIVGVTQAQMMVSNIGYAGIIGYSANNTTIQKVTVRDIGVLGQRWAYNIALTEVYDSKLAAGVQAKVNPRSEGALITDSYILNNAVWEGIDTHHGRNLVIQNNTILNVRNAIAIVSITLAGDAGTVSPPQNVVIRNNRINKQSDYMRLKLARSEKFKTVRGIVVSGAKLKKSRDAVYATGIQVLNNQVENVQAISVYAGGIVIQATFGAIVSGNRIQLESSGRTNYNGIVLTANNKRASIVGNYIGRLVSAPIEGIVFRGGQNNGEWNNAKWSKVSGYGMLLSKNYRGASLFANGSLNTRNAKLVMKIADTNDVVVRNTNNFTFKK</sequence>
<dbReference type="SUPFAM" id="SSF51126">
    <property type="entry name" value="Pectin lyase-like"/>
    <property type="match status" value="2"/>
</dbReference>
<organism evidence="2 3">
    <name type="scientific">Listeria rocourtiae</name>
    <dbReference type="NCBI Taxonomy" id="647910"/>
    <lineage>
        <taxon>Bacteria</taxon>
        <taxon>Bacillati</taxon>
        <taxon>Bacillota</taxon>
        <taxon>Bacilli</taxon>
        <taxon>Bacillales</taxon>
        <taxon>Listeriaceae</taxon>
        <taxon>Listeria</taxon>
    </lineage>
</organism>
<dbReference type="InterPro" id="IPR006626">
    <property type="entry name" value="PbH1"/>
</dbReference>